<dbReference type="RefSeq" id="WP_065892715.1">
    <property type="nucleotide sequence ID" value="NZ_SGFE01000020.1"/>
</dbReference>
<organism evidence="1 2">
    <name type="scientific">Pseudomonas orientalis</name>
    <dbReference type="NCBI Taxonomy" id="76758"/>
    <lineage>
        <taxon>Bacteria</taxon>
        <taxon>Pseudomonadati</taxon>
        <taxon>Pseudomonadota</taxon>
        <taxon>Gammaproteobacteria</taxon>
        <taxon>Pseudomonadales</taxon>
        <taxon>Pseudomonadaceae</taxon>
        <taxon>Pseudomonas</taxon>
    </lineage>
</organism>
<comment type="caution">
    <text evidence="1">The sequence shown here is derived from an EMBL/GenBank/DDBJ whole genome shotgun (WGS) entry which is preliminary data.</text>
</comment>
<evidence type="ECO:0000313" key="1">
    <source>
        <dbReference type="EMBL" id="RZI31661.1"/>
    </source>
</evidence>
<accession>A0A4Q7D0Q5</accession>
<dbReference type="EMBL" id="SGFE01000020">
    <property type="protein sequence ID" value="RZI31661.1"/>
    <property type="molecule type" value="Genomic_DNA"/>
</dbReference>
<sequence>MIAKQLKDLPEVFVPFETTRVDGGEVIYRNGEIDCGLSHAELLSEYSYIVSEPPHAADYALDKKVFFAERYGGDGLLNNGGGGRCGFDGRFHSKGIGPNPLVGIRPPDGYGNSHANGFLSLNTAVYESIWAEIIHLALPYGAVRTVAIIDLRVEFEEPDERHPRGLLVRMPAVRPAHFIRAIYYKEKKFDELSEDAKRVKAAVNKLVAFLPQSSLTQPSESLTERLGTGLDELAKRYARQFAVARAKRIFHQSISASNVTLEGAWMDLAGATAFSERMWWEGFTVGQFTTEYLPALGSIQEMGYYLGKYKVVSPEAAQTMVDTALASFSNEYEVTLSLYTAVSAGFPLSLLEDVVADRLFLEFSTCLSAVLAFDTFEVISLHTTAGWQGYEYWAARLYIQLLKNKSTDVVQDFSWACSDVALVRKMVESYDRLFELLFSKAQSFEVRYNHFVAYMAMNITRLNRRAFVLELAPLRQKIAAVNRADPDAYPRLFNQAVSAATLAFCDERDFTTVFWASGKTIIRFNALDGRFYIENESGMQMHANGLHELDLPADVINDAVAFYADVEALLNA</sequence>
<protein>
    <recommendedName>
        <fullName evidence="3">MchC protein</fullName>
    </recommendedName>
</protein>
<dbReference type="Proteomes" id="UP000293369">
    <property type="component" value="Unassembled WGS sequence"/>
</dbReference>
<evidence type="ECO:0000313" key="2">
    <source>
        <dbReference type="Proteomes" id="UP000293369"/>
    </source>
</evidence>
<proteinExistence type="predicted"/>
<reference evidence="1 2" key="1">
    <citation type="submission" date="2019-02" db="EMBL/GenBank/DDBJ databases">
        <title>Pseudomonas spp from wheat grain.</title>
        <authorList>
            <person name="Cho G.-S."/>
            <person name="Franz C.M.A.P."/>
        </authorList>
    </citation>
    <scope>NUCLEOTIDE SEQUENCE [LARGE SCALE GENOMIC DNA]</scope>
    <source>
        <strain evidence="1 2">133NRW</strain>
    </source>
</reference>
<gene>
    <name evidence="1" type="ORF">EUX57_11515</name>
</gene>
<name>A0A4Q7D0Q5_9PSED</name>
<evidence type="ECO:0008006" key="3">
    <source>
        <dbReference type="Google" id="ProtNLM"/>
    </source>
</evidence>
<dbReference type="AlphaFoldDB" id="A0A4Q7D0Q5"/>